<proteinExistence type="predicted"/>
<keyword evidence="3" id="KW-1185">Reference proteome</keyword>
<dbReference type="AlphaFoldDB" id="A0A1Y1ZL45"/>
<dbReference type="EMBL" id="MCFA01000066">
    <property type="protein sequence ID" value="ORY10953.1"/>
    <property type="molecule type" value="Genomic_DNA"/>
</dbReference>
<name>A0A1Y1ZL45_9PLEO</name>
<feature type="region of interest" description="Disordered" evidence="1">
    <location>
        <begin position="55"/>
        <end position="83"/>
    </location>
</feature>
<feature type="region of interest" description="Disordered" evidence="1">
    <location>
        <begin position="1"/>
        <end position="28"/>
    </location>
</feature>
<organism evidence="2 3">
    <name type="scientific">Clohesyomyces aquaticus</name>
    <dbReference type="NCBI Taxonomy" id="1231657"/>
    <lineage>
        <taxon>Eukaryota</taxon>
        <taxon>Fungi</taxon>
        <taxon>Dikarya</taxon>
        <taxon>Ascomycota</taxon>
        <taxon>Pezizomycotina</taxon>
        <taxon>Dothideomycetes</taxon>
        <taxon>Pleosporomycetidae</taxon>
        <taxon>Pleosporales</taxon>
        <taxon>Lindgomycetaceae</taxon>
        <taxon>Clohesyomyces</taxon>
    </lineage>
</organism>
<evidence type="ECO:0000313" key="2">
    <source>
        <dbReference type="EMBL" id="ORY10953.1"/>
    </source>
</evidence>
<feature type="compositionally biased region" description="Polar residues" evidence="1">
    <location>
        <begin position="1"/>
        <end position="13"/>
    </location>
</feature>
<protein>
    <submittedName>
        <fullName evidence="2">Uncharacterized protein</fullName>
    </submittedName>
</protein>
<reference evidence="2 3" key="1">
    <citation type="submission" date="2016-07" db="EMBL/GenBank/DDBJ databases">
        <title>Pervasive Adenine N6-methylation of Active Genes in Fungi.</title>
        <authorList>
            <consortium name="DOE Joint Genome Institute"/>
            <person name="Mondo S.J."/>
            <person name="Dannebaum R.O."/>
            <person name="Kuo R.C."/>
            <person name="Labutti K."/>
            <person name="Haridas S."/>
            <person name="Kuo A."/>
            <person name="Salamov A."/>
            <person name="Ahrendt S.R."/>
            <person name="Lipzen A."/>
            <person name="Sullivan W."/>
            <person name="Andreopoulos W.B."/>
            <person name="Clum A."/>
            <person name="Lindquist E."/>
            <person name="Daum C."/>
            <person name="Ramamoorthy G.K."/>
            <person name="Gryganskyi A."/>
            <person name="Culley D."/>
            <person name="Magnuson J.K."/>
            <person name="James T.Y."/>
            <person name="O'Malley M.A."/>
            <person name="Stajich J.E."/>
            <person name="Spatafora J.W."/>
            <person name="Visel A."/>
            <person name="Grigoriev I.V."/>
        </authorList>
    </citation>
    <scope>NUCLEOTIDE SEQUENCE [LARGE SCALE GENOMIC DNA]</scope>
    <source>
        <strain evidence="2 3">CBS 115471</strain>
    </source>
</reference>
<comment type="caution">
    <text evidence="2">The sequence shown here is derived from an EMBL/GenBank/DDBJ whole genome shotgun (WGS) entry which is preliminary data.</text>
</comment>
<evidence type="ECO:0000313" key="3">
    <source>
        <dbReference type="Proteomes" id="UP000193144"/>
    </source>
</evidence>
<accession>A0A1Y1ZL45</accession>
<dbReference type="Proteomes" id="UP000193144">
    <property type="component" value="Unassembled WGS sequence"/>
</dbReference>
<sequence>MKTGSGPTRASETGKQKQRAKAIQTPRVGLSELGHFPLLSSLLGGTDIDKALASIEHSGKRHTKPTRSIQDNPPNKADFPNYPPARKAFPLPLLGVLPASDSSYTNAQKLALLDLEIAFHEAQKWREDTAEARLRHAKLKLKMENEAKR</sequence>
<evidence type="ECO:0000256" key="1">
    <source>
        <dbReference type="SAM" id="MobiDB-lite"/>
    </source>
</evidence>
<gene>
    <name evidence="2" type="ORF">BCR34DRAFT_601710</name>
</gene>